<dbReference type="SUPFAM" id="SSF50475">
    <property type="entry name" value="FMN-binding split barrel"/>
    <property type="match status" value="1"/>
</dbReference>
<evidence type="ECO:0000256" key="3">
    <source>
        <dbReference type="ARBA" id="ARBA00038054"/>
    </source>
</evidence>
<dbReference type="RefSeq" id="WP_111943409.1">
    <property type="nucleotide sequence ID" value="NZ_BAAACJ010000037.1"/>
</dbReference>
<protein>
    <submittedName>
        <fullName evidence="5">Flavin reductase (DIM6/NTAB) family NADH-FMN oxidoreductase RutF</fullName>
    </submittedName>
</protein>
<dbReference type="PANTHER" id="PTHR43567:SF1">
    <property type="entry name" value="FLAVOREDOXIN"/>
    <property type="match status" value="1"/>
</dbReference>
<reference evidence="5 6" key="1">
    <citation type="submission" date="2023-07" db="EMBL/GenBank/DDBJ databases">
        <title>Genomic Encyclopedia of Type Strains, Phase IV (KMG-IV): sequencing the most valuable type-strain genomes for metagenomic binning, comparative biology and taxonomic classification.</title>
        <authorList>
            <person name="Goeker M."/>
        </authorList>
    </citation>
    <scope>NUCLEOTIDE SEQUENCE [LARGE SCALE GENOMIC DNA]</scope>
    <source>
        <strain evidence="5 6">DSM 1400</strain>
    </source>
</reference>
<comment type="cofactor">
    <cofactor evidence="1">
        <name>FMN</name>
        <dbReference type="ChEBI" id="CHEBI:58210"/>
    </cofactor>
</comment>
<dbReference type="SMART" id="SM00903">
    <property type="entry name" value="Flavin_Reduct"/>
    <property type="match status" value="1"/>
</dbReference>
<feature type="domain" description="Flavin reductase like" evidence="4">
    <location>
        <begin position="11"/>
        <end position="157"/>
    </location>
</feature>
<comment type="caution">
    <text evidence="5">The sequence shown here is derived from an EMBL/GenBank/DDBJ whole genome shotgun (WGS) entry which is preliminary data.</text>
</comment>
<dbReference type="Proteomes" id="UP001224418">
    <property type="component" value="Unassembled WGS sequence"/>
</dbReference>
<sequence>MTKEFFKGSTMLNPLPVALITSKSKDNKVNVFTAAWIGTVCTHPPMISVSIRPERLSYEYIKENGEFVVNMPHGNMSKIVDFCGVRSGRDIDKIEKFNLKLEDSTNISVPYIDECPISLECKLHDIIPLGSHHMFLATVVGVHVDTSLMDEKGKIHYEKARLLSYCHGEYYTLPIESNGKFGYSVQKNKNKNKHKTKKHSSK</sequence>
<evidence type="ECO:0000256" key="2">
    <source>
        <dbReference type="ARBA" id="ARBA00022630"/>
    </source>
</evidence>
<keyword evidence="6" id="KW-1185">Reference proteome</keyword>
<evidence type="ECO:0000313" key="5">
    <source>
        <dbReference type="EMBL" id="MDQ0479847.1"/>
    </source>
</evidence>
<comment type="similarity">
    <text evidence="3">Belongs to the flavoredoxin family.</text>
</comment>
<evidence type="ECO:0000259" key="4">
    <source>
        <dbReference type="SMART" id="SM00903"/>
    </source>
</evidence>
<dbReference type="InterPro" id="IPR002563">
    <property type="entry name" value="Flavin_Rdtase-like_dom"/>
</dbReference>
<proteinExistence type="inferred from homology"/>
<organism evidence="5 6">
    <name type="scientific">Hathewaya limosa</name>
    <name type="common">Clostridium limosum</name>
    <dbReference type="NCBI Taxonomy" id="1536"/>
    <lineage>
        <taxon>Bacteria</taxon>
        <taxon>Bacillati</taxon>
        <taxon>Bacillota</taxon>
        <taxon>Clostridia</taxon>
        <taxon>Eubacteriales</taxon>
        <taxon>Clostridiaceae</taxon>
        <taxon>Hathewaya</taxon>
    </lineage>
</organism>
<accession>A0ABU0JVC7</accession>
<evidence type="ECO:0000256" key="1">
    <source>
        <dbReference type="ARBA" id="ARBA00001917"/>
    </source>
</evidence>
<dbReference type="Pfam" id="PF01613">
    <property type="entry name" value="Flavin_Reduct"/>
    <property type="match status" value="1"/>
</dbReference>
<dbReference type="InterPro" id="IPR012349">
    <property type="entry name" value="Split_barrel_FMN-bd"/>
</dbReference>
<dbReference type="InterPro" id="IPR052174">
    <property type="entry name" value="Flavoredoxin"/>
</dbReference>
<dbReference type="PANTHER" id="PTHR43567">
    <property type="entry name" value="FLAVOREDOXIN-RELATED-RELATED"/>
    <property type="match status" value="1"/>
</dbReference>
<dbReference type="Gene3D" id="2.30.110.10">
    <property type="entry name" value="Electron Transport, Fmn-binding Protein, Chain A"/>
    <property type="match status" value="1"/>
</dbReference>
<keyword evidence="2" id="KW-0285">Flavoprotein</keyword>
<dbReference type="EMBL" id="JAUSWN010000012">
    <property type="protein sequence ID" value="MDQ0479847.1"/>
    <property type="molecule type" value="Genomic_DNA"/>
</dbReference>
<name>A0ABU0JVC7_HATLI</name>
<evidence type="ECO:0000313" key="6">
    <source>
        <dbReference type="Proteomes" id="UP001224418"/>
    </source>
</evidence>
<gene>
    <name evidence="5" type="ORF">QOZ93_001589</name>
</gene>